<keyword evidence="1" id="KW-1133">Transmembrane helix</keyword>
<accession>A0AAJ4A5E6</accession>
<keyword evidence="1" id="KW-0812">Transmembrane</keyword>
<organism evidence="2 3">
    <name type="scientific">Sulfurimonas xiamenensis</name>
    <dbReference type="NCBI Taxonomy" id="2590021"/>
    <lineage>
        <taxon>Bacteria</taxon>
        <taxon>Pseudomonadati</taxon>
        <taxon>Campylobacterota</taxon>
        <taxon>Epsilonproteobacteria</taxon>
        <taxon>Campylobacterales</taxon>
        <taxon>Sulfurimonadaceae</taxon>
        <taxon>Sulfurimonas</taxon>
    </lineage>
</organism>
<dbReference type="Proteomes" id="UP000326061">
    <property type="component" value="Chromosome"/>
</dbReference>
<evidence type="ECO:0000256" key="1">
    <source>
        <dbReference type="SAM" id="Phobius"/>
    </source>
</evidence>
<evidence type="ECO:0000313" key="3">
    <source>
        <dbReference type="Proteomes" id="UP000326061"/>
    </source>
</evidence>
<evidence type="ECO:0008006" key="4">
    <source>
        <dbReference type="Google" id="ProtNLM"/>
    </source>
</evidence>
<reference evidence="3" key="1">
    <citation type="submission" date="2019-06" db="EMBL/GenBank/DDBJ databases">
        <title>Sulfurimonas gotlandica sp. nov., a chemoautotrophic and psychrotolerant epsilonproteobacterium isolated from a pelagic redoxcline, and an emended description of the genus Sulfurimonas.</title>
        <authorList>
            <person name="Wang S."/>
            <person name="Jiang L."/>
            <person name="Shao Z."/>
        </authorList>
    </citation>
    <scope>NUCLEOTIDE SEQUENCE [LARGE SCALE GENOMIC DNA]</scope>
    <source>
        <strain evidence="3">1-1N</strain>
    </source>
</reference>
<sequence>MYNLTSVFHLIIIAIFLLSISGCGYKADPYYLEDAPQSDENIEFIIKKSNNNESSGENR</sequence>
<dbReference type="AlphaFoldDB" id="A0AAJ4A5E6"/>
<protein>
    <recommendedName>
        <fullName evidence="4">Lipoprotein</fullName>
    </recommendedName>
</protein>
<dbReference type="EMBL" id="CP041166">
    <property type="protein sequence ID" value="QFR44192.1"/>
    <property type="molecule type" value="Genomic_DNA"/>
</dbReference>
<keyword evidence="1" id="KW-0472">Membrane</keyword>
<name>A0AAJ4A5E6_9BACT</name>
<dbReference type="KEGG" id="suln:FJR47_01735"/>
<evidence type="ECO:0000313" key="2">
    <source>
        <dbReference type="EMBL" id="QFR44192.1"/>
    </source>
</evidence>
<gene>
    <name evidence="2" type="ORF">FJR47_01735</name>
</gene>
<feature type="transmembrane region" description="Helical" evidence="1">
    <location>
        <begin position="6"/>
        <end position="25"/>
    </location>
</feature>
<proteinExistence type="predicted"/>
<keyword evidence="3" id="KW-1185">Reference proteome</keyword>